<accession>A0A180G6T2</accession>
<dbReference type="EMBL" id="ADAS02000221">
    <property type="protein sequence ID" value="OAV88042.1"/>
    <property type="molecule type" value="Genomic_DNA"/>
</dbReference>
<reference evidence="2" key="1">
    <citation type="submission" date="2009-11" db="EMBL/GenBank/DDBJ databases">
        <authorList>
            <consortium name="The Broad Institute Genome Sequencing Platform"/>
            <person name="Ward D."/>
            <person name="Feldgarden M."/>
            <person name="Earl A."/>
            <person name="Young S.K."/>
            <person name="Zeng Q."/>
            <person name="Koehrsen M."/>
            <person name="Alvarado L."/>
            <person name="Berlin A."/>
            <person name="Bochicchio J."/>
            <person name="Borenstein D."/>
            <person name="Chapman S.B."/>
            <person name="Chen Z."/>
            <person name="Engels R."/>
            <person name="Freedman E."/>
            <person name="Gellesch M."/>
            <person name="Goldberg J."/>
            <person name="Griggs A."/>
            <person name="Gujja S."/>
            <person name="Heilman E."/>
            <person name="Heiman D."/>
            <person name="Hepburn T."/>
            <person name="Howarth C."/>
            <person name="Jen D."/>
            <person name="Larson L."/>
            <person name="Lewis B."/>
            <person name="Mehta T."/>
            <person name="Park D."/>
            <person name="Pearson M."/>
            <person name="Roberts A."/>
            <person name="Saif S."/>
            <person name="Shea T."/>
            <person name="Shenoy N."/>
            <person name="Sisk P."/>
            <person name="Stolte C."/>
            <person name="Sykes S."/>
            <person name="Thomson T."/>
            <person name="Walk T."/>
            <person name="White J."/>
            <person name="Yandava C."/>
            <person name="Izard J."/>
            <person name="Baranova O.V."/>
            <person name="Blanton J.M."/>
            <person name="Tanner A.C."/>
            <person name="Dewhirst F.E."/>
            <person name="Haas B."/>
            <person name="Nusbaum C."/>
            <person name="Birren B."/>
        </authorList>
    </citation>
    <scope>NUCLEOTIDE SEQUENCE [LARGE SCALE GENOMIC DNA]</scope>
    <source>
        <strain evidence="2">1-1 BBBD Race 1</strain>
    </source>
</reference>
<reference evidence="3 4" key="3">
    <citation type="journal article" date="2017" name="G3 (Bethesda)">
        <title>Comparative analysis highlights variable genome content of wheat rusts and divergence of the mating loci.</title>
        <authorList>
            <person name="Cuomo C.A."/>
            <person name="Bakkeren G."/>
            <person name="Khalil H.B."/>
            <person name="Panwar V."/>
            <person name="Joly D."/>
            <person name="Linning R."/>
            <person name="Sakthikumar S."/>
            <person name="Song X."/>
            <person name="Adiconis X."/>
            <person name="Fan L."/>
            <person name="Goldberg J.M."/>
            <person name="Levin J.Z."/>
            <person name="Young S."/>
            <person name="Zeng Q."/>
            <person name="Anikster Y."/>
            <person name="Bruce M."/>
            <person name="Wang M."/>
            <person name="Yin C."/>
            <person name="McCallum B."/>
            <person name="Szabo L.J."/>
            <person name="Hulbert S."/>
            <person name="Chen X."/>
            <person name="Fellers J.P."/>
        </authorList>
    </citation>
    <scope>NUCLEOTIDE SEQUENCE</scope>
    <source>
        <strain evidence="4">Isolate 1-1 / race 1 (BBBD)</strain>
        <strain evidence="3">isolate 1-1 / race 1 (BBBD)</strain>
    </source>
</reference>
<dbReference type="VEuPathDB" id="FungiDB:PTTG_29184"/>
<reference evidence="3" key="4">
    <citation type="submission" date="2025-05" db="UniProtKB">
        <authorList>
            <consortium name="EnsemblFungi"/>
        </authorList>
    </citation>
    <scope>IDENTIFICATION</scope>
    <source>
        <strain evidence="3">isolate 1-1 / race 1 (BBBD)</strain>
    </source>
</reference>
<evidence type="ECO:0000313" key="3">
    <source>
        <dbReference type="EnsemblFungi" id="PTTG_29184-t43_1-p1"/>
    </source>
</evidence>
<evidence type="ECO:0000256" key="1">
    <source>
        <dbReference type="SAM" id="MobiDB-lite"/>
    </source>
</evidence>
<dbReference type="AlphaFoldDB" id="A0A180G6T2"/>
<name>A0A180G6T2_PUCT1</name>
<evidence type="ECO:0000313" key="2">
    <source>
        <dbReference type="EMBL" id="OAV88042.1"/>
    </source>
</evidence>
<reference evidence="2" key="2">
    <citation type="submission" date="2016-05" db="EMBL/GenBank/DDBJ databases">
        <title>Comparative analysis highlights variable genome content of wheat rusts and divergence of the mating loci.</title>
        <authorList>
            <person name="Cuomo C.A."/>
            <person name="Bakkeren G."/>
            <person name="Szabo L."/>
            <person name="Khalil H."/>
            <person name="Joly D."/>
            <person name="Goldberg J."/>
            <person name="Young S."/>
            <person name="Zeng Q."/>
            <person name="Fellers J."/>
        </authorList>
    </citation>
    <scope>NUCLEOTIDE SEQUENCE [LARGE SCALE GENOMIC DNA]</scope>
    <source>
        <strain evidence="2">1-1 BBBD Race 1</strain>
    </source>
</reference>
<keyword evidence="4" id="KW-1185">Reference proteome</keyword>
<evidence type="ECO:0000313" key="4">
    <source>
        <dbReference type="Proteomes" id="UP000005240"/>
    </source>
</evidence>
<protein>
    <submittedName>
        <fullName evidence="2 3">Uncharacterized protein</fullName>
    </submittedName>
</protein>
<feature type="region of interest" description="Disordered" evidence="1">
    <location>
        <begin position="1"/>
        <end position="65"/>
    </location>
</feature>
<dbReference type="EnsemblFungi" id="PTTG_29184-t43_1">
    <property type="protein sequence ID" value="PTTG_29184-t43_1-p1"/>
    <property type="gene ID" value="PTTG_29184"/>
</dbReference>
<sequence>MCQDPRPARPPRSSPLGTLQTPDSAPGHLNDDWPSQERPPAHPSLLHSARPPNLKPPNRPQLYKHSPISWKPLREGLATQNPLFPLGSKQLERPIVGGPSLFRSSPRPKQLLTHKGQRPPGGHPRACTSPQPALARFILPSAPFKGRLTLERRPPTPLGLYNHQNTTWPGLCWLVVFASPPLHRQPPDTLIAALCTNFLAADTRSKDCPQPHLLDCIVQITSFSFCFSLLSRSQMHMHGPG</sequence>
<feature type="region of interest" description="Disordered" evidence="1">
    <location>
        <begin position="95"/>
        <end position="129"/>
    </location>
</feature>
<gene>
    <name evidence="2" type="ORF">PTTG_29184</name>
</gene>
<proteinExistence type="predicted"/>
<organism evidence="2">
    <name type="scientific">Puccinia triticina (isolate 1-1 / race 1 (BBBD))</name>
    <name type="common">Brown leaf rust fungus</name>
    <dbReference type="NCBI Taxonomy" id="630390"/>
    <lineage>
        <taxon>Eukaryota</taxon>
        <taxon>Fungi</taxon>
        <taxon>Dikarya</taxon>
        <taxon>Basidiomycota</taxon>
        <taxon>Pucciniomycotina</taxon>
        <taxon>Pucciniomycetes</taxon>
        <taxon>Pucciniales</taxon>
        <taxon>Pucciniaceae</taxon>
        <taxon>Puccinia</taxon>
    </lineage>
</organism>
<dbReference type="Proteomes" id="UP000005240">
    <property type="component" value="Unassembled WGS sequence"/>
</dbReference>